<evidence type="ECO:0000256" key="1">
    <source>
        <dbReference type="PROSITE-ProRule" id="PRU00409"/>
    </source>
</evidence>
<dbReference type="OrthoDB" id="5420347at2"/>
<dbReference type="HOGENOM" id="CLU_054906_0_0_11"/>
<dbReference type="RefSeq" id="WP_015771671.1">
    <property type="nucleotide sequence ID" value="NC_013174.1"/>
</dbReference>
<dbReference type="eggNOG" id="COG3919">
    <property type="taxonomic scope" value="Bacteria"/>
</dbReference>
<dbReference type="InterPro" id="IPR011761">
    <property type="entry name" value="ATP-grasp"/>
</dbReference>
<dbReference type="Gene3D" id="3.30.1490.20">
    <property type="entry name" value="ATP-grasp fold, A domain"/>
    <property type="match status" value="1"/>
</dbReference>
<protein>
    <submittedName>
        <fullName evidence="3">Putative ATP-grasp protein</fullName>
    </submittedName>
</protein>
<feature type="domain" description="ATP-grasp" evidence="2">
    <location>
        <begin position="120"/>
        <end position="327"/>
    </location>
</feature>
<organism evidence="3 4">
    <name type="scientific">Jonesia denitrificans (strain ATCC 14870 / DSM 20603 / BCRC 15368 / CIP 55.134 / JCM 11481 / NBRC 15587 / NCTC 10816 / Prevot 55134)</name>
    <name type="common">Listeria denitrificans</name>
    <dbReference type="NCBI Taxonomy" id="471856"/>
    <lineage>
        <taxon>Bacteria</taxon>
        <taxon>Bacillati</taxon>
        <taxon>Actinomycetota</taxon>
        <taxon>Actinomycetes</taxon>
        <taxon>Micrococcales</taxon>
        <taxon>Jonesiaceae</taxon>
        <taxon>Jonesia</taxon>
    </lineage>
</organism>
<dbReference type="GO" id="GO:0005524">
    <property type="term" value="F:ATP binding"/>
    <property type="evidence" value="ECO:0007669"/>
    <property type="project" value="UniProtKB-UniRule"/>
</dbReference>
<dbReference type="AlphaFoldDB" id="C7R4I6"/>
<keyword evidence="1" id="KW-0547">Nucleotide-binding</keyword>
<evidence type="ECO:0000313" key="3">
    <source>
        <dbReference type="EMBL" id="ACV09043.1"/>
    </source>
</evidence>
<keyword evidence="4" id="KW-1185">Reference proteome</keyword>
<dbReference type="PROSITE" id="PS50975">
    <property type="entry name" value="ATP_GRASP"/>
    <property type="match status" value="1"/>
</dbReference>
<name>C7R4I6_JONDD</name>
<keyword evidence="1" id="KW-0067">ATP-binding</keyword>
<dbReference type="SUPFAM" id="SSF56059">
    <property type="entry name" value="Glutathione synthetase ATP-binding domain-like"/>
    <property type="match status" value="1"/>
</dbReference>
<sequence length="413" mass="46028">MNLLPVAIGGDIGIYALLRDFHTQYGCDAVVLSTNPTRAIGHSSFITNVVNEGINDPATLAQTLITIAHEHPGRTLILLTNADWYVKAILDHRNELAKHYIIPHPSQENFDLVGDKHAFATICHRLSIPTPAEIAVDLSDLTQAQIPAVVKNAAATLKYPLVAKPASSAEYFYINFPGKKKIHHINSEEELATLLGALVTARYQGTFLIQEFITGDETQMRSLTAYRNTRGHVTLAATGRVLLEEHTPGTLGIPAAIMVEHYPEVIDQAIAFLNDINYHGFANFDIKWDTTHHRYVFFEANPRIGRNNYYVTAGGASTARAIVDDYITKDDTRHTAATPVLYSVVPHRLLMRYILDDALNGQVRTLIRDGKTVHPLRYSADKSPKRALAIEAMTANFWRKYRQYYPKPTASGF</sequence>
<dbReference type="Gene3D" id="3.30.470.20">
    <property type="entry name" value="ATP-grasp fold, B domain"/>
    <property type="match status" value="1"/>
</dbReference>
<dbReference type="EMBL" id="CP001706">
    <property type="protein sequence ID" value="ACV09043.1"/>
    <property type="molecule type" value="Genomic_DNA"/>
</dbReference>
<proteinExistence type="predicted"/>
<accession>C7R4I6</accession>
<dbReference type="STRING" id="471856.Jden_1390"/>
<reference evidence="3 4" key="1">
    <citation type="journal article" date="2009" name="Stand. Genomic Sci.">
        <title>Complete genome sequence of Jonesia denitrificans type strain (Prevot 55134).</title>
        <authorList>
            <person name="Pukall R."/>
            <person name="Gehrich-Schroter G."/>
            <person name="Lapidus A."/>
            <person name="Nolan M."/>
            <person name="Glavina Del Rio T."/>
            <person name="Lucas S."/>
            <person name="Chen F."/>
            <person name="Tice H."/>
            <person name="Pitluck S."/>
            <person name="Cheng J.F."/>
            <person name="Copeland A."/>
            <person name="Saunders E."/>
            <person name="Brettin T."/>
            <person name="Detter J.C."/>
            <person name="Bruce D."/>
            <person name="Goodwin L."/>
            <person name="Pati A."/>
            <person name="Ivanova N."/>
            <person name="Mavromatis K."/>
            <person name="Ovchinnikova G."/>
            <person name="Chen A."/>
            <person name="Palaniappan K."/>
            <person name="Land M."/>
            <person name="Hauser L."/>
            <person name="Chang Y.J."/>
            <person name="Jeffries C.D."/>
            <person name="Chain P."/>
            <person name="Goker M."/>
            <person name="Bristow J."/>
            <person name="Eisen J.A."/>
            <person name="Markowitz V."/>
            <person name="Hugenholtz P."/>
            <person name="Kyrpides N.C."/>
            <person name="Klenk H.P."/>
            <person name="Han C."/>
        </authorList>
    </citation>
    <scope>NUCLEOTIDE SEQUENCE [LARGE SCALE GENOMIC DNA]</scope>
    <source>
        <strain evidence="4">ATCC 14870 / DSM 20603 / BCRC 15368 / CIP 55.134 / JCM 11481 / NBRC 15587 / NCTC 10816 / Prevot 55134</strain>
    </source>
</reference>
<dbReference type="GO" id="GO:0046872">
    <property type="term" value="F:metal ion binding"/>
    <property type="evidence" value="ECO:0007669"/>
    <property type="project" value="InterPro"/>
</dbReference>
<evidence type="ECO:0000259" key="2">
    <source>
        <dbReference type="PROSITE" id="PS50975"/>
    </source>
</evidence>
<dbReference type="Proteomes" id="UP000000628">
    <property type="component" value="Chromosome"/>
</dbReference>
<dbReference type="InterPro" id="IPR013815">
    <property type="entry name" value="ATP_grasp_subdomain_1"/>
</dbReference>
<dbReference type="KEGG" id="jde:Jden_1390"/>
<gene>
    <name evidence="3" type="ordered locus">Jden_1390</name>
</gene>
<evidence type="ECO:0000313" key="4">
    <source>
        <dbReference type="Proteomes" id="UP000000628"/>
    </source>
</evidence>